<organism evidence="2 3">
    <name type="scientific">Nonomuraea terrae</name>
    <dbReference type="NCBI Taxonomy" id="2530383"/>
    <lineage>
        <taxon>Bacteria</taxon>
        <taxon>Bacillati</taxon>
        <taxon>Actinomycetota</taxon>
        <taxon>Actinomycetes</taxon>
        <taxon>Streptosporangiales</taxon>
        <taxon>Streptosporangiaceae</taxon>
        <taxon>Nonomuraea</taxon>
    </lineage>
</organism>
<dbReference type="AlphaFoldDB" id="A0A4R4YI25"/>
<keyword evidence="3" id="KW-1185">Reference proteome</keyword>
<dbReference type="RefSeq" id="WP_132617748.1">
    <property type="nucleotide sequence ID" value="NZ_SMKQ01000119.1"/>
</dbReference>
<dbReference type="OrthoDB" id="3539066at2"/>
<keyword evidence="1" id="KW-0732">Signal</keyword>
<feature type="chain" id="PRO_5020720426" evidence="1">
    <location>
        <begin position="24"/>
        <end position="135"/>
    </location>
</feature>
<proteinExistence type="predicted"/>
<sequence length="135" mass="14310">MSLTVFAALSAATLLGGAGPAQAETAVNVWVRGSAPSYDTYIVSVGAQGRTGLVNLDMYVSYGQVITGVRNGTAFCQYGHFGATCDLVDGKFPQHFEVTVKRYDSANGPFHLQAIATTSTPEQDYADNSTVIETY</sequence>
<name>A0A4R4YI25_9ACTN</name>
<evidence type="ECO:0000313" key="3">
    <source>
        <dbReference type="Proteomes" id="UP000295302"/>
    </source>
</evidence>
<comment type="caution">
    <text evidence="2">The sequence shown here is derived from an EMBL/GenBank/DDBJ whole genome shotgun (WGS) entry which is preliminary data.</text>
</comment>
<evidence type="ECO:0000313" key="2">
    <source>
        <dbReference type="EMBL" id="TDD42972.1"/>
    </source>
</evidence>
<evidence type="ECO:0000256" key="1">
    <source>
        <dbReference type="SAM" id="SignalP"/>
    </source>
</evidence>
<reference evidence="2 3" key="1">
    <citation type="submission" date="2019-03" db="EMBL/GenBank/DDBJ databases">
        <title>Draft genome sequences of novel Actinobacteria.</title>
        <authorList>
            <person name="Sahin N."/>
            <person name="Ay H."/>
            <person name="Saygin H."/>
        </authorList>
    </citation>
    <scope>NUCLEOTIDE SEQUENCE [LARGE SCALE GENOMIC DNA]</scope>
    <source>
        <strain evidence="2 3">CH32</strain>
    </source>
</reference>
<feature type="signal peptide" evidence="1">
    <location>
        <begin position="1"/>
        <end position="23"/>
    </location>
</feature>
<gene>
    <name evidence="2" type="ORF">E1286_29745</name>
</gene>
<dbReference type="EMBL" id="SMKQ01000119">
    <property type="protein sequence ID" value="TDD42972.1"/>
    <property type="molecule type" value="Genomic_DNA"/>
</dbReference>
<protein>
    <submittedName>
        <fullName evidence="2">Uncharacterized protein</fullName>
    </submittedName>
</protein>
<accession>A0A4R4YI25</accession>
<dbReference type="Proteomes" id="UP000295302">
    <property type="component" value="Unassembled WGS sequence"/>
</dbReference>